<sequence length="118" mass="14111">MTKTDRDYIRQLEKIEQIDINRLEKINIDELEEDELKKLYVVLDKFNEYVYDFVINYYKYIYKSKDYGTNMNLSMLEAHLITDIADNPGITANILAKKWDKTPAFISQRLTSLEKMMI</sequence>
<organism evidence="1 2">
    <name type="scientific">Miniphocaeibacter halophilus</name>
    <dbReference type="NCBI Taxonomy" id="2931922"/>
    <lineage>
        <taxon>Bacteria</taxon>
        <taxon>Bacillati</taxon>
        <taxon>Bacillota</taxon>
        <taxon>Tissierellia</taxon>
        <taxon>Tissierellales</taxon>
        <taxon>Peptoniphilaceae</taxon>
        <taxon>Miniphocaeibacter</taxon>
    </lineage>
</organism>
<evidence type="ECO:0000313" key="2">
    <source>
        <dbReference type="Proteomes" id="UP000595814"/>
    </source>
</evidence>
<dbReference type="Proteomes" id="UP000595814">
    <property type="component" value="Chromosome"/>
</dbReference>
<evidence type="ECO:0000313" key="1">
    <source>
        <dbReference type="EMBL" id="QQK07215.1"/>
    </source>
</evidence>
<proteinExistence type="predicted"/>
<name>A0AC61MRL6_9FIRM</name>
<protein>
    <submittedName>
        <fullName evidence="1">Uncharacterized protein</fullName>
    </submittedName>
</protein>
<dbReference type="EMBL" id="CP066744">
    <property type="protein sequence ID" value="QQK07215.1"/>
    <property type="molecule type" value="Genomic_DNA"/>
</dbReference>
<reference evidence="1 2" key="1">
    <citation type="journal article" date="2022" name="Int. J. Syst. Evol. Microbiol.">
        <title>Miniphocaeibacter halophilus sp. nov., an ammonium-tolerant acetate-producing bacterium isolated from a biogas system.</title>
        <authorList>
            <person name="Schnurer A."/>
            <person name="Singh A."/>
            <person name="Bi S."/>
            <person name="Qiao W."/>
            <person name="Westerholm M."/>
        </authorList>
    </citation>
    <scope>NUCLEOTIDE SEQUENCE [LARGE SCALE GENOMIC DNA]</scope>
    <source>
        <strain evidence="1 2">AMB_01</strain>
    </source>
</reference>
<keyword evidence="2" id="KW-1185">Reference proteome</keyword>
<gene>
    <name evidence="1" type="ORF">JFY71_07755</name>
</gene>
<accession>A0AC61MRL6</accession>